<reference evidence="2" key="1">
    <citation type="submission" date="2024-05" db="EMBL/GenBank/DDBJ databases">
        <authorList>
            <person name="Kim S."/>
            <person name="Heo J."/>
            <person name="Choi H."/>
            <person name="Choi Y."/>
            <person name="Kwon S.-W."/>
            <person name="Kim Y."/>
        </authorList>
    </citation>
    <scope>NUCLEOTIDE SEQUENCE</scope>
    <source>
        <strain evidence="2">KACC 23698</strain>
    </source>
</reference>
<feature type="region of interest" description="Disordered" evidence="1">
    <location>
        <begin position="88"/>
        <end position="110"/>
    </location>
</feature>
<protein>
    <submittedName>
        <fullName evidence="2">Uncharacterized protein</fullName>
    </submittedName>
</protein>
<gene>
    <name evidence="2" type="ORF">ABEG18_24335</name>
</gene>
<organism evidence="2">
    <name type="scientific">Alsobacter sp. KACC 23698</name>
    <dbReference type="NCBI Taxonomy" id="3149229"/>
    <lineage>
        <taxon>Bacteria</taxon>
        <taxon>Pseudomonadati</taxon>
        <taxon>Pseudomonadota</taxon>
        <taxon>Alphaproteobacteria</taxon>
        <taxon>Hyphomicrobiales</taxon>
        <taxon>Alsobacteraceae</taxon>
        <taxon>Alsobacter</taxon>
    </lineage>
</organism>
<proteinExistence type="predicted"/>
<evidence type="ECO:0000256" key="1">
    <source>
        <dbReference type="SAM" id="MobiDB-lite"/>
    </source>
</evidence>
<evidence type="ECO:0000313" key="2">
    <source>
        <dbReference type="EMBL" id="XBO38784.1"/>
    </source>
</evidence>
<sequence>MSDDRFTSIDTITIAAVMRALQTVLDAYQTEQPDPRAFRDLETRVMAEIKALDTGDFEYEEQAEGLAEGLLLTRSVFRYAQQARLLQPTPKPDAIPAPASEKSLLQNTRS</sequence>
<dbReference type="AlphaFoldDB" id="A0AAU7JFI5"/>
<accession>A0AAU7JFI5</accession>
<dbReference type="RefSeq" id="WP_406855623.1">
    <property type="nucleotide sequence ID" value="NZ_CP157484.1"/>
</dbReference>
<name>A0AAU7JFI5_9HYPH</name>
<dbReference type="EMBL" id="CP157484">
    <property type="protein sequence ID" value="XBO38784.1"/>
    <property type="molecule type" value="Genomic_DNA"/>
</dbReference>